<sequence>MNIGAHVSLCVDVFRFFGYIHRRGIAGSSGNSIRNFLRNLHTAFHSCCTSLHSHQQCMRCTSVPFSPHARQHLLFVDLLMIAILTGVRWYLIVVFICISLMVSEVEHFFICLFAICMSFLEKCLFKSSAHFLIGSFVFLELS</sequence>
<keyword evidence="1" id="KW-0812">Transmembrane</keyword>
<dbReference type="AlphaFoldDB" id="A0A671DPE2"/>
<reference evidence="2" key="4">
    <citation type="submission" date="2025-08" db="UniProtKB">
        <authorList>
            <consortium name="Ensembl"/>
        </authorList>
    </citation>
    <scope>IDENTIFICATION</scope>
</reference>
<reference evidence="2" key="5">
    <citation type="submission" date="2025-09" db="UniProtKB">
        <authorList>
            <consortium name="Ensembl"/>
        </authorList>
    </citation>
    <scope>IDENTIFICATION</scope>
</reference>
<protein>
    <submittedName>
        <fullName evidence="2">Uncharacterized protein</fullName>
    </submittedName>
</protein>
<proteinExistence type="predicted"/>
<dbReference type="Ensembl" id="ENSRFET00010003025.1">
    <property type="protein sequence ID" value="ENSRFEP00010002748.1"/>
    <property type="gene ID" value="ENSRFEG00010001976.1"/>
</dbReference>
<reference evidence="2 3" key="2">
    <citation type="journal article" date="2018" name="Annu Rev Anim Biosci">
        <title>Bat Biology, Genomes, and the Bat1K Project: To Generate Chromosome-Level Genomes for All Living Bat Species.</title>
        <authorList>
            <person name="Teeling E.C."/>
            <person name="Vernes S.C."/>
            <person name="Davalos L.M."/>
            <person name="Ray D.A."/>
            <person name="Gilbert M.T.P."/>
            <person name="Myers E."/>
        </authorList>
    </citation>
    <scope>NUCLEOTIDE SEQUENCE</scope>
</reference>
<dbReference type="OMA" id="MINDIEH"/>
<reference evidence="2 3" key="1">
    <citation type="journal article" date="2015" name="Annu Rev Anim Biosci">
        <title>The Genome 10K Project: a way forward.</title>
        <authorList>
            <person name="Koepfli K.P."/>
            <person name="Paten B."/>
            <person name="O'Brien S.J."/>
            <person name="Koepfli K.P."/>
            <person name="Paten B."/>
            <person name="Antunes A."/>
            <person name="Belov K."/>
            <person name="Bustamante C."/>
            <person name="Castoe T.A."/>
            <person name="Clawson H."/>
            <person name="Crawford A.J."/>
            <person name="Diekhans M."/>
            <person name="Distel D."/>
            <person name="Durbin R."/>
            <person name="Earl D."/>
            <person name="Fujita M.K."/>
            <person name="Gamble T."/>
            <person name="Georges A."/>
            <person name="Gemmell N."/>
            <person name="Gilbert M.T."/>
            <person name="Graves J.M."/>
            <person name="Green R.E."/>
            <person name="Hickey G."/>
            <person name="Jarvis E.D."/>
            <person name="Johnson W."/>
            <person name="Komissarov A."/>
            <person name="Korf I."/>
            <person name="Kuhn R."/>
            <person name="Larkin D.M."/>
            <person name="Lewin H."/>
            <person name="Lopez J.V."/>
            <person name="Ma J."/>
            <person name="Marques-Bonet T."/>
            <person name="Miller W."/>
            <person name="Murphy R."/>
            <person name="Pevzner P."/>
            <person name="Shapiro B."/>
            <person name="Steiner C."/>
            <person name="Tamazian G."/>
            <person name="Venkatesh B."/>
            <person name="Wang J."/>
            <person name="Wayne R."/>
            <person name="Wiley E."/>
            <person name="Yang H."/>
            <person name="Zhang G."/>
            <person name="Haussler D."/>
            <person name="Ryder O."/>
            <person name="O'Brien S.J."/>
        </authorList>
    </citation>
    <scope>NUCLEOTIDE SEQUENCE</scope>
</reference>
<keyword evidence="1" id="KW-0472">Membrane</keyword>
<evidence type="ECO:0000256" key="1">
    <source>
        <dbReference type="SAM" id="Phobius"/>
    </source>
</evidence>
<keyword evidence="3" id="KW-1185">Reference proteome</keyword>
<dbReference type="GeneTree" id="ENSGT01150000287870"/>
<evidence type="ECO:0000313" key="2">
    <source>
        <dbReference type="Ensembl" id="ENSRFEP00010002748.1"/>
    </source>
</evidence>
<dbReference type="Proteomes" id="UP000472240">
    <property type="component" value="Chromosome 1"/>
</dbReference>
<reference evidence="3" key="3">
    <citation type="submission" date="2018-12" db="EMBL/GenBank/DDBJ databases">
        <title>G10K-VGP greater horseshoe bat female genome, primary haplotype.</title>
        <authorList>
            <person name="Teeling E."/>
            <person name="Myers G."/>
            <person name="Vernes S."/>
            <person name="Pippel M."/>
            <person name="Winkler S."/>
            <person name="Fedrigo O."/>
            <person name="Rhie A."/>
            <person name="Koren S."/>
            <person name="Phillippy A."/>
            <person name="Lewin H."/>
            <person name="Damas J."/>
            <person name="Howe K."/>
            <person name="Mountcastle J."/>
            <person name="Jarvis E.D."/>
        </authorList>
    </citation>
    <scope>NUCLEOTIDE SEQUENCE [LARGE SCALE GENOMIC DNA]</scope>
</reference>
<keyword evidence="1" id="KW-1133">Transmembrane helix</keyword>
<dbReference type="InParanoid" id="A0A671DPE2"/>
<evidence type="ECO:0000313" key="3">
    <source>
        <dbReference type="Proteomes" id="UP000472240"/>
    </source>
</evidence>
<name>A0A671DPE2_RHIFE</name>
<organism evidence="2 3">
    <name type="scientific">Rhinolophus ferrumequinum</name>
    <name type="common">Greater horseshoe bat</name>
    <dbReference type="NCBI Taxonomy" id="59479"/>
    <lineage>
        <taxon>Eukaryota</taxon>
        <taxon>Metazoa</taxon>
        <taxon>Chordata</taxon>
        <taxon>Craniata</taxon>
        <taxon>Vertebrata</taxon>
        <taxon>Euteleostomi</taxon>
        <taxon>Mammalia</taxon>
        <taxon>Eutheria</taxon>
        <taxon>Laurasiatheria</taxon>
        <taxon>Chiroptera</taxon>
        <taxon>Yinpterochiroptera</taxon>
        <taxon>Rhinolophoidea</taxon>
        <taxon>Rhinolophidae</taxon>
        <taxon>Rhinolophinae</taxon>
        <taxon>Rhinolophus</taxon>
    </lineage>
</organism>
<feature type="transmembrane region" description="Helical" evidence="1">
    <location>
        <begin position="78"/>
        <end position="101"/>
    </location>
</feature>
<accession>A0A671DPE2</accession>